<dbReference type="AlphaFoldDB" id="A0A1Q3CBD3"/>
<evidence type="ECO:0000313" key="2">
    <source>
        <dbReference type="Proteomes" id="UP000187406"/>
    </source>
</evidence>
<gene>
    <name evidence="1" type="ORF">CFOL_v3_21021</name>
</gene>
<name>A0A1Q3CBD3_CEPFO</name>
<evidence type="ECO:0000313" key="1">
    <source>
        <dbReference type="EMBL" id="GAV77550.1"/>
    </source>
</evidence>
<dbReference type="STRING" id="3775.A0A1Q3CBD3"/>
<evidence type="ECO:0008006" key="3">
    <source>
        <dbReference type="Google" id="ProtNLM"/>
    </source>
</evidence>
<organism evidence="1 2">
    <name type="scientific">Cephalotus follicularis</name>
    <name type="common">Albany pitcher plant</name>
    <dbReference type="NCBI Taxonomy" id="3775"/>
    <lineage>
        <taxon>Eukaryota</taxon>
        <taxon>Viridiplantae</taxon>
        <taxon>Streptophyta</taxon>
        <taxon>Embryophyta</taxon>
        <taxon>Tracheophyta</taxon>
        <taxon>Spermatophyta</taxon>
        <taxon>Magnoliopsida</taxon>
        <taxon>eudicotyledons</taxon>
        <taxon>Gunneridae</taxon>
        <taxon>Pentapetalae</taxon>
        <taxon>rosids</taxon>
        <taxon>fabids</taxon>
        <taxon>Oxalidales</taxon>
        <taxon>Cephalotaceae</taxon>
        <taxon>Cephalotus</taxon>
    </lineage>
</organism>
<sequence length="131" mass="14996">MDSFVGGQLILKRVRLRQSLPFHFSDEVFQMIPLPDSSSMLDESTRTLSVLGESLVLLDYPGFGVKDFVHVWAMDEFGIDGTWSKILTIRPLERIESPLVFWKKDELLMRDSTGSWLQTTLAPNKSTIFFP</sequence>
<comment type="caution">
    <text evidence="1">The sequence shown here is derived from an EMBL/GenBank/DDBJ whole genome shotgun (WGS) entry which is preliminary data.</text>
</comment>
<dbReference type="InParanoid" id="A0A1Q3CBD3"/>
<dbReference type="Proteomes" id="UP000187406">
    <property type="component" value="Unassembled WGS sequence"/>
</dbReference>
<dbReference type="EMBL" id="BDDD01001647">
    <property type="protein sequence ID" value="GAV77550.1"/>
    <property type="molecule type" value="Genomic_DNA"/>
</dbReference>
<accession>A0A1Q3CBD3</accession>
<proteinExistence type="predicted"/>
<reference evidence="2" key="1">
    <citation type="submission" date="2016-04" db="EMBL/GenBank/DDBJ databases">
        <title>Cephalotus genome sequencing.</title>
        <authorList>
            <person name="Fukushima K."/>
            <person name="Hasebe M."/>
            <person name="Fang X."/>
        </authorList>
    </citation>
    <scope>NUCLEOTIDE SEQUENCE [LARGE SCALE GENOMIC DNA]</scope>
    <source>
        <strain evidence="2">cv. St1</strain>
    </source>
</reference>
<protein>
    <recommendedName>
        <fullName evidence="3">F-box associated domain-containing protein</fullName>
    </recommendedName>
</protein>
<dbReference type="OrthoDB" id="5314306at2759"/>
<keyword evidence="2" id="KW-1185">Reference proteome</keyword>